<feature type="transmembrane region" description="Helical" evidence="2">
    <location>
        <begin position="31"/>
        <end position="54"/>
    </location>
</feature>
<protein>
    <submittedName>
        <fullName evidence="3">Uncharacterized protein</fullName>
    </submittedName>
</protein>
<dbReference type="EMBL" id="LR877156">
    <property type="protein sequence ID" value="CAD2218852.1"/>
    <property type="molecule type" value="Genomic_DNA"/>
</dbReference>
<evidence type="ECO:0000313" key="3">
    <source>
        <dbReference type="EMBL" id="CAD2218852.1"/>
    </source>
</evidence>
<sequence length="185" mass="19962">MGNDDWGWTWSRFDHCYFGDNPDGSWNYCKIIAVVCIAIGGVCLLIGCAVFLWANCRSSSASSNNNNNNNNYNENENPNYNNNGNHYSYNTPNEGYVQGNGYGTPPPVYYANNGGAFSNNNNNNNNNPLAGAPYAAPTSAPPAGNYYGNTNSDTNYITPLGFTREGDGTATGIPLQVEASPKKKV</sequence>
<name>A0A7G2CKV6_9TRYP</name>
<keyword evidence="2" id="KW-0472">Membrane</keyword>
<keyword evidence="2" id="KW-0812">Transmembrane</keyword>
<organism evidence="3 4">
    <name type="scientific">Angomonas deanei</name>
    <dbReference type="NCBI Taxonomy" id="59799"/>
    <lineage>
        <taxon>Eukaryota</taxon>
        <taxon>Discoba</taxon>
        <taxon>Euglenozoa</taxon>
        <taxon>Kinetoplastea</taxon>
        <taxon>Metakinetoplastina</taxon>
        <taxon>Trypanosomatida</taxon>
        <taxon>Trypanosomatidae</taxon>
        <taxon>Strigomonadinae</taxon>
        <taxon>Angomonas</taxon>
    </lineage>
</organism>
<feature type="region of interest" description="Disordered" evidence="1">
    <location>
        <begin position="63"/>
        <end position="89"/>
    </location>
</feature>
<evidence type="ECO:0000313" key="4">
    <source>
        <dbReference type="Proteomes" id="UP000515908"/>
    </source>
</evidence>
<dbReference type="VEuPathDB" id="TriTrypDB:ADEAN_000634500"/>
<keyword evidence="2" id="KW-1133">Transmembrane helix</keyword>
<dbReference type="AlphaFoldDB" id="A0A7G2CKV6"/>
<reference evidence="3 4" key="1">
    <citation type="submission" date="2020-08" db="EMBL/GenBank/DDBJ databases">
        <authorList>
            <person name="Newling K."/>
            <person name="Davey J."/>
            <person name="Forrester S."/>
        </authorList>
    </citation>
    <scope>NUCLEOTIDE SEQUENCE [LARGE SCALE GENOMIC DNA]</scope>
    <source>
        <strain evidence="4">Crithidia deanei Carvalho (ATCC PRA-265)</strain>
    </source>
</reference>
<evidence type="ECO:0000256" key="1">
    <source>
        <dbReference type="SAM" id="MobiDB-lite"/>
    </source>
</evidence>
<evidence type="ECO:0000256" key="2">
    <source>
        <dbReference type="SAM" id="Phobius"/>
    </source>
</evidence>
<gene>
    <name evidence="3" type="ORF">ADEAN_000634500</name>
</gene>
<keyword evidence="4" id="KW-1185">Reference proteome</keyword>
<dbReference type="Proteomes" id="UP000515908">
    <property type="component" value="Chromosome 12"/>
</dbReference>
<proteinExistence type="predicted"/>
<accession>A0A7G2CKV6</accession>
<feature type="region of interest" description="Disordered" evidence="1">
    <location>
        <begin position="166"/>
        <end position="185"/>
    </location>
</feature>